<dbReference type="PROSITE" id="PS50048">
    <property type="entry name" value="ZN2_CY6_FUNGAL_2"/>
    <property type="match status" value="1"/>
</dbReference>
<feature type="compositionally biased region" description="Polar residues" evidence="2">
    <location>
        <begin position="185"/>
        <end position="201"/>
    </location>
</feature>
<dbReference type="EMBL" id="KV748474">
    <property type="protein sequence ID" value="OCL15204.1"/>
    <property type="molecule type" value="Genomic_DNA"/>
</dbReference>
<evidence type="ECO:0000313" key="5">
    <source>
        <dbReference type="Proteomes" id="UP000250140"/>
    </source>
</evidence>
<feature type="compositionally biased region" description="Basic residues" evidence="2">
    <location>
        <begin position="261"/>
        <end position="272"/>
    </location>
</feature>
<name>A0A8E2FDS7_9PEZI</name>
<dbReference type="Proteomes" id="UP000250140">
    <property type="component" value="Unassembled WGS sequence"/>
</dbReference>
<dbReference type="OrthoDB" id="3474066at2759"/>
<accession>A0A8E2FDS7</accession>
<evidence type="ECO:0000313" key="4">
    <source>
        <dbReference type="EMBL" id="OCL15204.1"/>
    </source>
</evidence>
<protein>
    <recommendedName>
        <fullName evidence="3">Zn(2)-C6 fungal-type domain-containing protein</fullName>
    </recommendedName>
</protein>
<dbReference type="InterPro" id="IPR001138">
    <property type="entry name" value="Zn2Cys6_DnaBD"/>
</dbReference>
<sequence length="755" mass="85236">MFPPTVPPVWPSRTACCSHPSFPTQSNEDGHFAFVDQSSVEGDFPSSTVPEIAFQVAGMPYTSASVPADRQCMNCLTDQQAFDPCASSQYGVFDDQNYYLGDLTKPGNGYGMAFASSGQYYQDAPVGPSTTPAPLNVVQFAINGCPTSMDSLVPDIEYPVSHAWTSSAQQAASNTSSEMRDDSTDSNLSGGTLDPQESNSDYSVLTADEPAYVADVGSTVQQFVSIINGLQNSGTLDEVRHLRLEVLKKDLEIKELLSKHRASKKSWRRRNNARPTPLTGVHHPSHNSFKSSASDRRLSPSELKAQASAVRVCKRRAFNDRERQVIAETRRIGACLPCRKRKGKCEPIPEDPQGRCVSCALMKLQIAHIPCIRTRIKEVRLYRLGTSENDTWTRNDEIQSNVTELSNLINPRNKKALRLRASKLRQGKLLQTFNSTLMVEATQFAPVRGDVTSYHWMIDGERTELHIPPFALASIKNTHHAVQDYIKRNLCSYVAIYLSGSAIAFRTFKLAIEKARLEEKPFLKCALNLWMATRLIEEPWQIEGNDTLGVQLEETSGTPFNGIIPIPPVMDSQFDQVVIQKILHPLREELLKALDRKISRCKREEWFETFLAVFILLNNIEIATAHDHEFAHFHGHVKPRGSRFEDYNLVEGYFHGAQTLIAHFRDILNGHAPFTADWRRNHPDLLANLSEKEALYFDLLTKDVIKMRDEVESLRANHKYERTLYWCHQLFYQEWDCSPIKIRELSEVESRAGGM</sequence>
<evidence type="ECO:0000259" key="3">
    <source>
        <dbReference type="PROSITE" id="PS50048"/>
    </source>
</evidence>
<evidence type="ECO:0000256" key="1">
    <source>
        <dbReference type="ARBA" id="ARBA00023242"/>
    </source>
</evidence>
<gene>
    <name evidence="4" type="ORF">AOQ84DRAFT_384184</name>
</gene>
<feature type="region of interest" description="Disordered" evidence="2">
    <location>
        <begin position="169"/>
        <end position="201"/>
    </location>
</feature>
<reference evidence="4 5" key="1">
    <citation type="journal article" date="2016" name="Nat. Commun.">
        <title>Ectomycorrhizal ecology is imprinted in the genome of the dominant symbiotic fungus Cenococcum geophilum.</title>
        <authorList>
            <consortium name="DOE Joint Genome Institute"/>
            <person name="Peter M."/>
            <person name="Kohler A."/>
            <person name="Ohm R.A."/>
            <person name="Kuo A."/>
            <person name="Krutzmann J."/>
            <person name="Morin E."/>
            <person name="Arend M."/>
            <person name="Barry K.W."/>
            <person name="Binder M."/>
            <person name="Choi C."/>
            <person name="Clum A."/>
            <person name="Copeland A."/>
            <person name="Grisel N."/>
            <person name="Haridas S."/>
            <person name="Kipfer T."/>
            <person name="LaButti K."/>
            <person name="Lindquist E."/>
            <person name="Lipzen A."/>
            <person name="Maire R."/>
            <person name="Meier B."/>
            <person name="Mihaltcheva S."/>
            <person name="Molinier V."/>
            <person name="Murat C."/>
            <person name="Poggeler S."/>
            <person name="Quandt C.A."/>
            <person name="Sperisen C."/>
            <person name="Tritt A."/>
            <person name="Tisserant E."/>
            <person name="Crous P.W."/>
            <person name="Henrissat B."/>
            <person name="Nehls U."/>
            <person name="Egli S."/>
            <person name="Spatafora J.W."/>
            <person name="Grigoriev I.V."/>
            <person name="Martin F.M."/>
        </authorList>
    </citation>
    <scope>NUCLEOTIDE SEQUENCE [LARGE SCALE GENOMIC DNA]</scope>
    <source>
        <strain evidence="4 5">CBS 207.34</strain>
    </source>
</reference>
<keyword evidence="1" id="KW-0539">Nucleus</keyword>
<dbReference type="PANTHER" id="PTHR35392">
    <property type="entry name" value="ZN(II)2CYS6 TRANSCRIPTION FACTOR (EUROFUNG)-RELATED-RELATED"/>
    <property type="match status" value="1"/>
</dbReference>
<keyword evidence="5" id="KW-1185">Reference proteome</keyword>
<feature type="domain" description="Zn(2)-C6 fungal-type" evidence="3">
    <location>
        <begin position="334"/>
        <end position="373"/>
    </location>
</feature>
<evidence type="ECO:0000256" key="2">
    <source>
        <dbReference type="SAM" id="MobiDB-lite"/>
    </source>
</evidence>
<feature type="region of interest" description="Disordered" evidence="2">
    <location>
        <begin position="261"/>
        <end position="302"/>
    </location>
</feature>
<dbReference type="AlphaFoldDB" id="A0A8E2FDS7"/>
<dbReference type="GO" id="GO:0000981">
    <property type="term" value="F:DNA-binding transcription factor activity, RNA polymerase II-specific"/>
    <property type="evidence" value="ECO:0007669"/>
    <property type="project" value="InterPro"/>
</dbReference>
<organism evidence="4 5">
    <name type="scientific">Glonium stellatum</name>
    <dbReference type="NCBI Taxonomy" id="574774"/>
    <lineage>
        <taxon>Eukaryota</taxon>
        <taxon>Fungi</taxon>
        <taxon>Dikarya</taxon>
        <taxon>Ascomycota</taxon>
        <taxon>Pezizomycotina</taxon>
        <taxon>Dothideomycetes</taxon>
        <taxon>Pleosporomycetidae</taxon>
        <taxon>Gloniales</taxon>
        <taxon>Gloniaceae</taxon>
        <taxon>Glonium</taxon>
    </lineage>
</organism>
<dbReference type="GO" id="GO:0008270">
    <property type="term" value="F:zinc ion binding"/>
    <property type="evidence" value="ECO:0007669"/>
    <property type="project" value="InterPro"/>
</dbReference>
<dbReference type="InterPro" id="IPR052973">
    <property type="entry name" value="Fungal_sec-metab_reg_TF"/>
</dbReference>
<dbReference type="PANTHER" id="PTHR35392:SF3">
    <property type="entry name" value="ZN(2)-C6 FUNGAL-TYPE DOMAIN-CONTAINING PROTEIN"/>
    <property type="match status" value="1"/>
</dbReference>
<proteinExistence type="predicted"/>